<dbReference type="EMBL" id="CADCTW010000230">
    <property type="protein sequence ID" value="CAA9367759.1"/>
    <property type="molecule type" value="Genomic_DNA"/>
</dbReference>
<feature type="compositionally biased region" description="Basic residues" evidence="1">
    <location>
        <begin position="319"/>
        <end position="328"/>
    </location>
</feature>
<accession>A0A6J4MSW6</accession>
<dbReference type="AlphaFoldDB" id="A0A6J4MSW6"/>
<protein>
    <submittedName>
        <fullName evidence="2">UDP-glucose 4-epimerase</fullName>
        <ecNumber evidence="2">5.1.3.2</ecNumber>
    </submittedName>
</protein>
<dbReference type="EC" id="5.1.3.2" evidence="2"/>
<feature type="compositionally biased region" description="Basic residues" evidence="1">
    <location>
        <begin position="228"/>
        <end position="240"/>
    </location>
</feature>
<feature type="compositionally biased region" description="Basic and acidic residues" evidence="1">
    <location>
        <begin position="298"/>
        <end position="311"/>
    </location>
</feature>
<proteinExistence type="predicted"/>
<feature type="compositionally biased region" description="Low complexity" evidence="1">
    <location>
        <begin position="85"/>
        <end position="94"/>
    </location>
</feature>
<sequence>GSVRQAYPGGGRRGVHRQPRGGRAPEDGRGGGGGLRQLLPRPARQPARGAHGPARLHLAPRGRHPAQRHPGRRDGGDARGGAPGGALAAAVPRVPARRVRRQRAGYVQRDRGGGREGGGAGGLLVLGLGVRRRGAPPDGRGPPVQQLHLLRRDQDLGRAHVQESGRSVRPFVGGAALHERLRPAAGLQGRVHRGDDEDPGPPGPGPSPRRVRGRLAAVRLRARDGRGPRQRGRAPLRRERRVLQRGTRHRHLHPRDLRVAHPPVGERRRHPVRTGRTDLRDQPRRHHRSGRARPGLPLDDRPGRGAAEPDRLAPPGHRGGGRPPRRRI</sequence>
<feature type="non-terminal residue" evidence="2">
    <location>
        <position position="1"/>
    </location>
</feature>
<dbReference type="GO" id="GO:0003978">
    <property type="term" value="F:UDP-glucose 4-epimerase activity"/>
    <property type="evidence" value="ECO:0007669"/>
    <property type="project" value="UniProtKB-EC"/>
</dbReference>
<keyword evidence="2" id="KW-0413">Isomerase</keyword>
<feature type="compositionally biased region" description="Basic residues" evidence="1">
    <location>
        <begin position="58"/>
        <end position="71"/>
    </location>
</feature>
<evidence type="ECO:0000256" key="1">
    <source>
        <dbReference type="SAM" id="MobiDB-lite"/>
    </source>
</evidence>
<name>A0A6J4MSW6_9BACT</name>
<feature type="non-terminal residue" evidence="2">
    <location>
        <position position="328"/>
    </location>
</feature>
<reference evidence="2" key="1">
    <citation type="submission" date="2020-02" db="EMBL/GenBank/DDBJ databases">
        <authorList>
            <person name="Meier V. D."/>
        </authorList>
    </citation>
    <scope>NUCLEOTIDE SEQUENCE</scope>
    <source>
        <strain evidence="2">AVDCRST_MAG68</strain>
    </source>
</reference>
<feature type="region of interest" description="Disordered" evidence="1">
    <location>
        <begin position="187"/>
        <end position="328"/>
    </location>
</feature>
<feature type="region of interest" description="Disordered" evidence="1">
    <location>
        <begin position="1"/>
        <end position="121"/>
    </location>
</feature>
<evidence type="ECO:0000313" key="2">
    <source>
        <dbReference type="EMBL" id="CAA9367759.1"/>
    </source>
</evidence>
<gene>
    <name evidence="2" type="ORF">AVDCRST_MAG68-5452</name>
</gene>
<feature type="compositionally biased region" description="Low complexity" evidence="1">
    <location>
        <begin position="36"/>
        <end position="55"/>
    </location>
</feature>
<organism evidence="2">
    <name type="scientific">uncultured Gemmatimonadota bacterium</name>
    <dbReference type="NCBI Taxonomy" id="203437"/>
    <lineage>
        <taxon>Bacteria</taxon>
        <taxon>Pseudomonadati</taxon>
        <taxon>Gemmatimonadota</taxon>
        <taxon>environmental samples</taxon>
    </lineage>
</organism>